<accession>A0A6J5XE44</accession>
<dbReference type="OrthoDB" id="10472930at2759"/>
<feature type="region of interest" description="Disordered" evidence="1">
    <location>
        <begin position="1"/>
        <end position="20"/>
    </location>
</feature>
<name>A0A6J5XE44_PRUAR</name>
<keyword evidence="3" id="KW-1185">Reference proteome</keyword>
<protein>
    <submittedName>
        <fullName evidence="2">Uncharacterized protein</fullName>
    </submittedName>
</protein>
<organism evidence="2 3">
    <name type="scientific">Prunus armeniaca</name>
    <name type="common">Apricot</name>
    <name type="synonym">Armeniaca vulgaris</name>
    <dbReference type="NCBI Taxonomy" id="36596"/>
    <lineage>
        <taxon>Eukaryota</taxon>
        <taxon>Viridiplantae</taxon>
        <taxon>Streptophyta</taxon>
        <taxon>Embryophyta</taxon>
        <taxon>Tracheophyta</taxon>
        <taxon>Spermatophyta</taxon>
        <taxon>Magnoliopsida</taxon>
        <taxon>eudicotyledons</taxon>
        <taxon>Gunneridae</taxon>
        <taxon>Pentapetalae</taxon>
        <taxon>rosids</taxon>
        <taxon>fabids</taxon>
        <taxon>Rosales</taxon>
        <taxon>Rosaceae</taxon>
        <taxon>Amygdaloideae</taxon>
        <taxon>Amygdaleae</taxon>
        <taxon>Prunus</taxon>
    </lineage>
</organism>
<evidence type="ECO:0000256" key="1">
    <source>
        <dbReference type="SAM" id="MobiDB-lite"/>
    </source>
</evidence>
<sequence length="310" mass="35009">MSLLPQHPYPQILTGTGPGIANQPRQPTMWIRPFVPKVCNLIASGIMGDWNKSQPSASTDLLPYALPLDRNVNLSRFIETFTSSNHEVLHDVQEVEKSRRQLCERIEMEIPPSDVGKISVMNNSLAVLSAQQMQLVDLMRSMSEQLRLIQSMSVQIQQADNPYPSKQASTNYNDYDTYMDLIGYAICYGVILFSLCASRGQNFDVVAFHISRNQWKPVEVDISVYYAPFQGRAVVVGEKIYSVHGEEFIAFGFKMYKGDDGSIVYFLSRLGCDDYEPKEEETSMDESFSMVNRRRMARKEAGCGIAARAL</sequence>
<reference evidence="3" key="1">
    <citation type="journal article" date="2020" name="Genome Biol.">
        <title>Gamete binning: chromosome-level and haplotype-resolved genome assembly enabled by high-throughput single-cell sequencing of gamete genomes.</title>
        <authorList>
            <person name="Campoy J.A."/>
            <person name="Sun H."/>
            <person name="Goel M."/>
            <person name="Jiao W.-B."/>
            <person name="Folz-Donahue K."/>
            <person name="Wang N."/>
            <person name="Rubio M."/>
            <person name="Liu C."/>
            <person name="Kukat C."/>
            <person name="Ruiz D."/>
            <person name="Huettel B."/>
            <person name="Schneeberger K."/>
        </authorList>
    </citation>
    <scope>NUCLEOTIDE SEQUENCE [LARGE SCALE GENOMIC DNA]</scope>
    <source>
        <strain evidence="3">cv. Rojo Pasion</strain>
    </source>
</reference>
<dbReference type="EMBL" id="CAEKKB010000005">
    <property type="protein sequence ID" value="CAB4310907.1"/>
    <property type="molecule type" value="Genomic_DNA"/>
</dbReference>
<evidence type="ECO:0000313" key="3">
    <source>
        <dbReference type="Proteomes" id="UP000507245"/>
    </source>
</evidence>
<dbReference type="Proteomes" id="UP000507245">
    <property type="component" value="Unassembled WGS sequence"/>
</dbReference>
<gene>
    <name evidence="2" type="ORF">ORAREDHAP_LOCUS32909</name>
</gene>
<proteinExistence type="predicted"/>
<evidence type="ECO:0000313" key="2">
    <source>
        <dbReference type="EMBL" id="CAB4310907.1"/>
    </source>
</evidence>
<dbReference type="AlphaFoldDB" id="A0A6J5XE44"/>